<dbReference type="RefSeq" id="WP_338578786.1">
    <property type="nucleotide sequence ID" value="NZ_CP146284.1"/>
</dbReference>
<gene>
    <name evidence="1" type="ORF">NEE14_004295</name>
</gene>
<protein>
    <submittedName>
        <fullName evidence="1">DUF4248 domain-containing protein</fullName>
    </submittedName>
</protein>
<dbReference type="InterPro" id="IPR025342">
    <property type="entry name" value="DUF4248"/>
</dbReference>
<accession>A0ABZ2IRK4</accession>
<organism evidence="1 2">
    <name type="scientific">Parabacteroides absconsus</name>
    <dbReference type="NCBI Taxonomy" id="2951805"/>
    <lineage>
        <taxon>Bacteria</taxon>
        <taxon>Pseudomonadati</taxon>
        <taxon>Bacteroidota</taxon>
        <taxon>Bacteroidia</taxon>
        <taxon>Bacteroidales</taxon>
        <taxon>Tannerellaceae</taxon>
        <taxon>Parabacteroides</taxon>
    </lineage>
</organism>
<dbReference type="EMBL" id="CP146284">
    <property type="protein sequence ID" value="WWV67212.1"/>
    <property type="molecule type" value="Genomic_DNA"/>
</dbReference>
<proteinExistence type="predicted"/>
<dbReference type="Proteomes" id="UP001320603">
    <property type="component" value="Chromosome"/>
</dbReference>
<evidence type="ECO:0000313" key="1">
    <source>
        <dbReference type="EMBL" id="WWV67212.1"/>
    </source>
</evidence>
<keyword evidence="2" id="KW-1185">Reference proteome</keyword>
<sequence length="77" mass="9186">MNKDYIVYMKTQALCTKELATMYFANCSPRSATTQLRRWIRRNEPLKNELAETGYKEGQRVFTPRQVELVFRYFGEP</sequence>
<evidence type="ECO:0000313" key="2">
    <source>
        <dbReference type="Proteomes" id="UP001320603"/>
    </source>
</evidence>
<dbReference type="Pfam" id="PF14053">
    <property type="entry name" value="DUF4248"/>
    <property type="match status" value="1"/>
</dbReference>
<name>A0ABZ2IRK4_9BACT</name>
<reference evidence="1 2" key="1">
    <citation type="submission" date="2024-02" db="EMBL/GenBank/DDBJ databases">
        <title>Whole genome sequencing of Parabacteroides sp. AD58.</title>
        <authorList>
            <person name="Chaplin A.V."/>
            <person name="Pikina A.P."/>
            <person name="Sokolova S.R."/>
            <person name="Korostin D.O."/>
            <person name="Efimov B.A."/>
        </authorList>
    </citation>
    <scope>NUCLEOTIDE SEQUENCE [LARGE SCALE GENOMIC DNA]</scope>
    <source>
        <strain evidence="1 2">AD58</strain>
    </source>
</reference>